<gene>
    <name evidence="2" type="ORF">OCH239_04415</name>
</gene>
<reference evidence="2 3" key="1">
    <citation type="submission" date="2014-01" db="EMBL/GenBank/DDBJ databases">
        <title>Roseivivax halodurans JCM 10272 Genome Sequencing.</title>
        <authorList>
            <person name="Lai Q."/>
            <person name="Li G."/>
            <person name="Shao Z."/>
        </authorList>
    </citation>
    <scope>NUCLEOTIDE SEQUENCE [LARGE SCALE GENOMIC DNA]</scope>
    <source>
        <strain evidence="2 3">JCM 10272</strain>
    </source>
</reference>
<proteinExistence type="predicted"/>
<feature type="region of interest" description="Disordered" evidence="1">
    <location>
        <begin position="1"/>
        <end position="50"/>
    </location>
</feature>
<comment type="caution">
    <text evidence="2">The sequence shown here is derived from an EMBL/GenBank/DDBJ whole genome shotgun (WGS) entry which is preliminary data.</text>
</comment>
<evidence type="ECO:0000256" key="1">
    <source>
        <dbReference type="SAM" id="MobiDB-lite"/>
    </source>
</evidence>
<keyword evidence="3" id="KW-1185">Reference proteome</keyword>
<feature type="compositionally biased region" description="Acidic residues" evidence="1">
    <location>
        <begin position="1"/>
        <end position="12"/>
    </location>
</feature>
<feature type="compositionally biased region" description="Basic residues" evidence="1">
    <location>
        <begin position="35"/>
        <end position="44"/>
    </location>
</feature>
<organism evidence="2 3">
    <name type="scientific">Roseivivax halodurans JCM 10272</name>
    <dbReference type="NCBI Taxonomy" id="1449350"/>
    <lineage>
        <taxon>Bacteria</taxon>
        <taxon>Pseudomonadati</taxon>
        <taxon>Pseudomonadota</taxon>
        <taxon>Alphaproteobacteria</taxon>
        <taxon>Rhodobacterales</taxon>
        <taxon>Roseobacteraceae</taxon>
        <taxon>Roseivivax</taxon>
    </lineage>
</organism>
<dbReference type="Proteomes" id="UP000022447">
    <property type="component" value="Unassembled WGS sequence"/>
</dbReference>
<evidence type="ECO:0000313" key="2">
    <source>
        <dbReference type="EMBL" id="ETX14322.1"/>
    </source>
</evidence>
<name>X7EEH2_9RHOB</name>
<evidence type="ECO:0000313" key="3">
    <source>
        <dbReference type="Proteomes" id="UP000022447"/>
    </source>
</evidence>
<dbReference type="AlphaFoldDB" id="X7EEH2"/>
<dbReference type="EMBL" id="JALZ01000012">
    <property type="protein sequence ID" value="ETX14322.1"/>
    <property type="molecule type" value="Genomic_DNA"/>
</dbReference>
<sequence>MRLDGLENDEGGTETITGVSADATLRQADHDRNRLQRHQYRHDRRQAGAD</sequence>
<protein>
    <submittedName>
        <fullName evidence="2">Uncharacterized protein</fullName>
    </submittedName>
</protein>
<accession>X7EEH2</accession>